<reference evidence="3 4" key="1">
    <citation type="submission" date="2018-12" db="EMBL/GenBank/DDBJ databases">
        <title>Croceicoccus ponticola sp. nov., a lipolytic bacterium isolated from seawater.</title>
        <authorList>
            <person name="Yoon J.-H."/>
        </authorList>
    </citation>
    <scope>NUCLEOTIDE SEQUENCE [LARGE SCALE GENOMIC DNA]</scope>
    <source>
        <strain evidence="3 4">GM-16</strain>
    </source>
</reference>
<keyword evidence="4" id="KW-1185">Reference proteome</keyword>
<dbReference type="InterPro" id="IPR036928">
    <property type="entry name" value="AS_sf"/>
</dbReference>
<name>A0A437GWB7_9SPHN</name>
<feature type="domain" description="Amidase" evidence="1">
    <location>
        <begin position="30"/>
        <end position="435"/>
    </location>
</feature>
<dbReference type="EC" id="3.5.1.54" evidence="3"/>
<organism evidence="3 4">
    <name type="scientific">Croceicoccus ponticola</name>
    <dbReference type="NCBI Taxonomy" id="2217664"/>
    <lineage>
        <taxon>Bacteria</taxon>
        <taxon>Pseudomonadati</taxon>
        <taxon>Pseudomonadota</taxon>
        <taxon>Alphaproteobacteria</taxon>
        <taxon>Sphingomonadales</taxon>
        <taxon>Erythrobacteraceae</taxon>
        <taxon>Croceicoccus</taxon>
    </lineage>
</organism>
<dbReference type="EMBL" id="RXOL01000009">
    <property type="protein sequence ID" value="RVQ65137.1"/>
    <property type="molecule type" value="Genomic_DNA"/>
</dbReference>
<dbReference type="NCBIfam" id="TIGR02713">
    <property type="entry name" value="allophanate_hyd"/>
    <property type="match status" value="1"/>
</dbReference>
<dbReference type="Gene3D" id="3.10.490.10">
    <property type="entry name" value="Gamma-glutamyl cyclotransferase-like"/>
    <property type="match status" value="1"/>
</dbReference>
<comment type="caution">
    <text evidence="3">The sequence shown here is derived from an EMBL/GenBank/DDBJ whole genome shotgun (WGS) entry which is preliminary data.</text>
</comment>
<evidence type="ECO:0000259" key="1">
    <source>
        <dbReference type="Pfam" id="PF01425"/>
    </source>
</evidence>
<dbReference type="Pfam" id="PF01425">
    <property type="entry name" value="Amidase"/>
    <property type="match status" value="1"/>
</dbReference>
<dbReference type="GO" id="GO:0004039">
    <property type="term" value="F:allophanate hydrolase activity"/>
    <property type="evidence" value="ECO:0007669"/>
    <property type="project" value="UniProtKB-EC"/>
</dbReference>
<dbReference type="Pfam" id="PF21986">
    <property type="entry name" value="AH_C"/>
    <property type="match status" value="1"/>
</dbReference>
<proteinExistence type="predicted"/>
<evidence type="ECO:0000313" key="4">
    <source>
        <dbReference type="Proteomes" id="UP000283003"/>
    </source>
</evidence>
<dbReference type="OrthoDB" id="7490557at2"/>
<sequence>MGDAIRNIAQAVNAGQTSARSVMEDAIARIEAYDAVQPQAWISRPGNAALIAMAEAVDRRVATGERLQLAGVPFAVKDNIDVAGLATTAACPDFAYRPEQSATVVAKLEAAGAICVGKTNLDQFATGLNGTRSPYGIPTCVYNRDMVSGGSSSGSGVVVAAGLVPFALGTDTAGSGRVPAAINGCVGFKPSKGRWSTTGLLPACRSIDCISVFTCSVSDAALIDGIVAGFDEDDPYSRCMSDQPRSGPRPVFGIPLADQREFFGDREAEDLFDRAIERCRQLGGEIVEIDIGPLLDAGKMLYGGPYVAERYASVGAFIEGNPDATHPVVASIVKSGLRYDAADTFAAAYVMQDLMRKADGIWAQIDALVLPTTPTCYSIVDMLAEPFGRNARLGHYTSAINLLDMSAIALPVGFRADRTGFGISLIGPAFADEALFDLAERFADGVGGDAPELDMAGGERVLLAVVGAHLHGMPLHWQLDTRGAQLQRKTQTTSAYQLYAMADATPPKPALVHVGAGGTAIEVEVYSLSLEQFGSFVAEVPPPLAIGTLDLDDGTQVKGFVAEARATIDGKNVSSFGSWRAYIQDLSKGGAVTTNATD</sequence>
<dbReference type="Proteomes" id="UP000283003">
    <property type="component" value="Unassembled WGS sequence"/>
</dbReference>
<accession>A0A437GWB7</accession>
<dbReference type="NCBIfam" id="NF006043">
    <property type="entry name" value="PRK08186.1"/>
    <property type="match status" value="1"/>
</dbReference>
<dbReference type="InterPro" id="IPR023631">
    <property type="entry name" value="Amidase_dom"/>
</dbReference>
<dbReference type="SUPFAM" id="SSF75304">
    <property type="entry name" value="Amidase signature (AS) enzymes"/>
    <property type="match status" value="1"/>
</dbReference>
<dbReference type="AlphaFoldDB" id="A0A437GWB7"/>
<dbReference type="PANTHER" id="PTHR11895:SF169">
    <property type="entry name" value="GLUTAMYL-TRNA(GLN) AMIDOTRANSFERASE"/>
    <property type="match status" value="1"/>
</dbReference>
<protein>
    <submittedName>
        <fullName evidence="3">Allophanate hydrolase</fullName>
        <ecNumber evidence="3">3.5.1.54</ecNumber>
    </submittedName>
</protein>
<evidence type="ECO:0000259" key="2">
    <source>
        <dbReference type="Pfam" id="PF21986"/>
    </source>
</evidence>
<dbReference type="InterPro" id="IPR014085">
    <property type="entry name" value="Allophanate_hydrolase"/>
</dbReference>
<dbReference type="InterPro" id="IPR000120">
    <property type="entry name" value="Amidase"/>
</dbReference>
<dbReference type="Gene3D" id="1.20.58.1700">
    <property type="match status" value="1"/>
</dbReference>
<gene>
    <name evidence="3" type="primary">atzF</name>
    <name evidence="3" type="ORF">EKN06_14070</name>
</gene>
<feature type="domain" description="Allophanate hydrolase C-terminal" evidence="2">
    <location>
        <begin position="462"/>
        <end position="584"/>
    </location>
</feature>
<evidence type="ECO:0000313" key="3">
    <source>
        <dbReference type="EMBL" id="RVQ65137.1"/>
    </source>
</evidence>
<dbReference type="Gene3D" id="3.90.1300.10">
    <property type="entry name" value="Amidase signature (AS) domain"/>
    <property type="match status" value="1"/>
</dbReference>
<keyword evidence="3" id="KW-0378">Hydrolase</keyword>
<dbReference type="InterPro" id="IPR053844">
    <property type="entry name" value="AH_C"/>
</dbReference>
<dbReference type="PANTHER" id="PTHR11895">
    <property type="entry name" value="TRANSAMIDASE"/>
    <property type="match status" value="1"/>
</dbReference>
<dbReference type="RefSeq" id="WP_127613556.1">
    <property type="nucleotide sequence ID" value="NZ_RXOL01000009.1"/>
</dbReference>